<evidence type="ECO:0000313" key="3">
    <source>
        <dbReference type="EMBL" id="KAF4106828.1"/>
    </source>
</evidence>
<evidence type="ECO:0000256" key="1">
    <source>
        <dbReference type="SAM" id="MobiDB-lite"/>
    </source>
</evidence>
<keyword evidence="2" id="KW-1133">Transmembrane helix</keyword>
<evidence type="ECO:0000256" key="2">
    <source>
        <dbReference type="SAM" id="Phobius"/>
    </source>
</evidence>
<proteinExistence type="predicted"/>
<keyword evidence="4" id="KW-1185">Reference proteome</keyword>
<evidence type="ECO:0000313" key="4">
    <source>
        <dbReference type="Proteomes" id="UP000579812"/>
    </source>
</evidence>
<name>A0A7J6CHP0_9TELE</name>
<feature type="transmembrane region" description="Helical" evidence="2">
    <location>
        <begin position="6"/>
        <end position="25"/>
    </location>
</feature>
<feature type="region of interest" description="Disordered" evidence="1">
    <location>
        <begin position="100"/>
        <end position="130"/>
    </location>
</feature>
<dbReference type="AlphaFoldDB" id="A0A7J6CHP0"/>
<sequence length="130" mass="14693">MTDYIFYIQTWLSPLLGLTVSLCILRYCCKICSKVSDTDSDLDLSNSDHVYVIPNPIHVRDEQDETNSHDDFEFTPPPYELVCPPPSYAESSFKLNISDVGVTPDSSDMPPPPYCPPLPMMSQSSNNRHF</sequence>
<organism evidence="3 4">
    <name type="scientific">Onychostoma macrolepis</name>
    <dbReference type="NCBI Taxonomy" id="369639"/>
    <lineage>
        <taxon>Eukaryota</taxon>
        <taxon>Metazoa</taxon>
        <taxon>Chordata</taxon>
        <taxon>Craniata</taxon>
        <taxon>Vertebrata</taxon>
        <taxon>Euteleostomi</taxon>
        <taxon>Actinopterygii</taxon>
        <taxon>Neopterygii</taxon>
        <taxon>Teleostei</taxon>
        <taxon>Ostariophysi</taxon>
        <taxon>Cypriniformes</taxon>
        <taxon>Cyprinidae</taxon>
        <taxon>Acrossocheilinae</taxon>
        <taxon>Onychostoma</taxon>
    </lineage>
</organism>
<accession>A0A7J6CHP0</accession>
<dbReference type="Proteomes" id="UP000579812">
    <property type="component" value="Unassembled WGS sequence"/>
</dbReference>
<protein>
    <submittedName>
        <fullName evidence="3">Uncharacterized protein</fullName>
    </submittedName>
</protein>
<dbReference type="EMBL" id="JAAMOB010000012">
    <property type="protein sequence ID" value="KAF4106828.1"/>
    <property type="molecule type" value="Genomic_DNA"/>
</dbReference>
<keyword evidence="2" id="KW-0812">Transmembrane</keyword>
<feature type="compositionally biased region" description="Pro residues" evidence="1">
    <location>
        <begin position="109"/>
        <end position="119"/>
    </location>
</feature>
<reference evidence="3 4" key="1">
    <citation type="submission" date="2020-04" db="EMBL/GenBank/DDBJ databases">
        <title>Chromosome-level genome assembly of a cyprinid fish Onychostoma macrolepis by integration of Nanopore Sequencing, Bionano and Hi-C technology.</title>
        <authorList>
            <person name="Wang D."/>
        </authorList>
    </citation>
    <scope>NUCLEOTIDE SEQUENCE [LARGE SCALE GENOMIC DNA]</scope>
    <source>
        <strain evidence="3">SWU-2019</strain>
        <tissue evidence="3">Muscle</tissue>
    </source>
</reference>
<keyword evidence="2" id="KW-0472">Membrane</keyword>
<comment type="caution">
    <text evidence="3">The sequence shown here is derived from an EMBL/GenBank/DDBJ whole genome shotgun (WGS) entry which is preliminary data.</text>
</comment>
<gene>
    <name evidence="3" type="ORF">G5714_012818</name>
</gene>